<keyword evidence="7 13" id="KW-0479">Metal-binding</keyword>
<evidence type="ECO:0000256" key="10">
    <source>
        <dbReference type="ARBA" id="ARBA00039035"/>
    </source>
</evidence>
<dbReference type="PANTHER" id="PTHR11103:SF10">
    <property type="entry name" value="HOMOCYSTEINE S-METHYLTRANSFERASE 1-RELATED"/>
    <property type="match status" value="1"/>
</dbReference>
<dbReference type="STRING" id="1071382.H2B1X2"/>
<keyword evidence="6" id="KW-0949">S-adenosyl-L-methionine</keyword>
<accession>H2B1X2</accession>
<organism evidence="15 16">
    <name type="scientific">Kazachstania africana (strain ATCC 22294 / BCRC 22015 / CBS 2517 / CECT 1963 / NBRC 1671 / NRRL Y-8276)</name>
    <name type="common">Yeast</name>
    <name type="synonym">Kluyveromyces africanus</name>
    <dbReference type="NCBI Taxonomy" id="1071382"/>
    <lineage>
        <taxon>Eukaryota</taxon>
        <taxon>Fungi</taxon>
        <taxon>Dikarya</taxon>
        <taxon>Ascomycota</taxon>
        <taxon>Saccharomycotina</taxon>
        <taxon>Saccharomycetes</taxon>
        <taxon>Saccharomycetales</taxon>
        <taxon>Saccharomycetaceae</taxon>
        <taxon>Kazachstania</taxon>
    </lineage>
</organism>
<comment type="subcellular location">
    <subcellularLocation>
        <location evidence="1">Cytoplasm</location>
    </subcellularLocation>
</comment>
<dbReference type="InParanoid" id="H2B1X2"/>
<dbReference type="EMBL" id="HE650832">
    <property type="protein sequence ID" value="CCF60622.1"/>
    <property type="molecule type" value="Genomic_DNA"/>
</dbReference>
<feature type="binding site" evidence="13">
    <location>
        <position position="239"/>
    </location>
    <ligand>
        <name>Zn(2+)</name>
        <dbReference type="ChEBI" id="CHEBI:29105"/>
    </ligand>
</feature>
<dbReference type="EC" id="2.1.1.10" evidence="10"/>
<evidence type="ECO:0000313" key="16">
    <source>
        <dbReference type="Proteomes" id="UP000005220"/>
    </source>
</evidence>
<dbReference type="eggNOG" id="KOG1579">
    <property type="taxonomic scope" value="Eukaryota"/>
</dbReference>
<keyword evidence="8 13" id="KW-0862">Zinc</keyword>
<proteinExistence type="predicted"/>
<dbReference type="InterPro" id="IPR036589">
    <property type="entry name" value="HCY_dom_sf"/>
</dbReference>
<evidence type="ECO:0000256" key="7">
    <source>
        <dbReference type="ARBA" id="ARBA00022723"/>
    </source>
</evidence>
<feature type="domain" description="Hcy-binding" evidence="14">
    <location>
        <begin position="6"/>
        <end position="321"/>
    </location>
</feature>
<dbReference type="RefSeq" id="XP_003959757.1">
    <property type="nucleotide sequence ID" value="XM_003959708.1"/>
</dbReference>
<evidence type="ECO:0000256" key="11">
    <source>
        <dbReference type="ARBA" id="ARBA00052655"/>
    </source>
</evidence>
<dbReference type="GO" id="GO:0009086">
    <property type="term" value="P:methionine biosynthetic process"/>
    <property type="evidence" value="ECO:0007669"/>
    <property type="project" value="UniProtKB-KW"/>
</dbReference>
<evidence type="ECO:0000256" key="8">
    <source>
        <dbReference type="ARBA" id="ARBA00022833"/>
    </source>
</evidence>
<evidence type="ECO:0000313" key="15">
    <source>
        <dbReference type="EMBL" id="CCF60622.1"/>
    </source>
</evidence>
<comment type="catalytic activity">
    <reaction evidence="11">
        <text>S-methyl-L-methionine + L-homocysteine = 2 L-methionine + H(+)</text>
        <dbReference type="Rhea" id="RHEA:26337"/>
        <dbReference type="ChEBI" id="CHEBI:15378"/>
        <dbReference type="ChEBI" id="CHEBI:57844"/>
        <dbReference type="ChEBI" id="CHEBI:58199"/>
        <dbReference type="ChEBI" id="CHEBI:58252"/>
        <dbReference type="EC" id="2.1.1.10"/>
    </reaction>
</comment>
<gene>
    <name evidence="15" type="primary">KAFR0L00150</name>
    <name evidence="15" type="ORF">KAFR_0L00150</name>
</gene>
<keyword evidence="2" id="KW-0963">Cytoplasm</keyword>
<evidence type="ECO:0000256" key="3">
    <source>
        <dbReference type="ARBA" id="ARBA00022603"/>
    </source>
</evidence>
<dbReference type="GO" id="GO:0008898">
    <property type="term" value="F:S-adenosylmethionine-homocysteine S-methyltransferase activity"/>
    <property type="evidence" value="ECO:0007669"/>
    <property type="project" value="UniProtKB-ARBA"/>
</dbReference>
<dbReference type="Proteomes" id="UP000005220">
    <property type="component" value="Chromosome 12"/>
</dbReference>
<keyword evidence="4" id="KW-0028">Amino-acid biosynthesis</keyword>
<comment type="cofactor">
    <cofactor evidence="13">
        <name>Zn(2+)</name>
        <dbReference type="ChEBI" id="CHEBI:29105"/>
    </cofactor>
</comment>
<evidence type="ECO:0000256" key="4">
    <source>
        <dbReference type="ARBA" id="ARBA00022605"/>
    </source>
</evidence>
<comment type="function">
    <text evidence="12">Homocysteine S-methyltransferase involved in the conversion of S-adenosylmethionine (AdoMet) to methionine to control the methionine/AdoMet ratio. Also converts S-methylmethionine (SMM) to methionine.</text>
</comment>
<evidence type="ECO:0000259" key="14">
    <source>
        <dbReference type="PROSITE" id="PS50970"/>
    </source>
</evidence>
<dbReference type="GeneID" id="13886830"/>
<dbReference type="PROSITE" id="PS50970">
    <property type="entry name" value="HCY"/>
    <property type="match status" value="1"/>
</dbReference>
<evidence type="ECO:0000256" key="1">
    <source>
        <dbReference type="ARBA" id="ARBA00004496"/>
    </source>
</evidence>
<dbReference type="InterPro" id="IPR003726">
    <property type="entry name" value="HCY_dom"/>
</dbReference>
<feature type="binding site" evidence="13">
    <location>
        <position position="307"/>
    </location>
    <ligand>
        <name>Zn(2+)</name>
        <dbReference type="ChEBI" id="CHEBI:29105"/>
    </ligand>
</feature>
<dbReference type="SUPFAM" id="SSF82282">
    <property type="entry name" value="Homocysteine S-methyltransferase"/>
    <property type="match status" value="1"/>
</dbReference>
<dbReference type="GO" id="GO:0032259">
    <property type="term" value="P:methylation"/>
    <property type="evidence" value="ECO:0007669"/>
    <property type="project" value="UniProtKB-KW"/>
</dbReference>
<keyword evidence="16" id="KW-1185">Reference proteome</keyword>
<dbReference type="GO" id="GO:0046872">
    <property type="term" value="F:metal ion binding"/>
    <property type="evidence" value="ECO:0007669"/>
    <property type="project" value="UniProtKB-KW"/>
</dbReference>
<dbReference type="HOGENOM" id="CLU_004914_3_2_1"/>
<keyword evidence="5 13" id="KW-0808">Transferase</keyword>
<dbReference type="GO" id="GO:0005737">
    <property type="term" value="C:cytoplasm"/>
    <property type="evidence" value="ECO:0007669"/>
    <property type="project" value="UniProtKB-SubCell"/>
</dbReference>
<evidence type="ECO:0000256" key="6">
    <source>
        <dbReference type="ARBA" id="ARBA00022691"/>
    </source>
</evidence>
<evidence type="ECO:0000256" key="5">
    <source>
        <dbReference type="ARBA" id="ARBA00022679"/>
    </source>
</evidence>
<name>H2B1X2_KAZAF</name>
<dbReference type="AlphaFoldDB" id="H2B1X2"/>
<evidence type="ECO:0000256" key="12">
    <source>
        <dbReference type="ARBA" id="ARBA00053380"/>
    </source>
</evidence>
<sequence>MVRVPLKKYLKENPEKVLVSDGGQGLELERRGLDIKHRLWSTRPFLSKSFWSDPSSNDIRIVKGMFEDFVNAGAEILMTTTYQTSFKAVSESTELKSLREYNELLDKIVGFTRACIGDNRYLIGSIGSYGALVGGEYSGDYGDSPETVDFYSYFKPQLDNFLNNDEIDIVGFETIANFTELKSLLSWDEKKVSKPFYISLSVHDNGNLRDGTPMHLITDYIKSLATAINPNLTFLGVNCVNYNKATEIIDSIHNGLPTMPLSVFPNSGEVFNVEKGIWTANPEAAASWEAVVKRFISSGVRIVGGCCRTRPHDIEQISKAVKKLSN</sequence>
<keyword evidence="3 13" id="KW-0489">Methyltransferase</keyword>
<dbReference type="Pfam" id="PF02574">
    <property type="entry name" value="S-methyl_trans"/>
    <property type="match status" value="1"/>
</dbReference>
<dbReference type="Gene3D" id="3.20.20.330">
    <property type="entry name" value="Homocysteine-binding-like domain"/>
    <property type="match status" value="1"/>
</dbReference>
<evidence type="ECO:0000256" key="2">
    <source>
        <dbReference type="ARBA" id="ARBA00022490"/>
    </source>
</evidence>
<protein>
    <recommendedName>
        <fullName evidence="10">homocysteine S-methyltransferase</fullName>
        <ecNumber evidence="10">2.1.1.10</ecNumber>
    </recommendedName>
</protein>
<keyword evidence="9" id="KW-0486">Methionine biosynthesis</keyword>
<dbReference type="KEGG" id="kaf:KAFR_0L00150"/>
<evidence type="ECO:0000256" key="13">
    <source>
        <dbReference type="PROSITE-ProRule" id="PRU00333"/>
    </source>
</evidence>
<evidence type="ECO:0000256" key="9">
    <source>
        <dbReference type="ARBA" id="ARBA00023167"/>
    </source>
</evidence>
<dbReference type="OrthoDB" id="261426at2759"/>
<dbReference type="FunFam" id="3.20.20.330:FF:000005">
    <property type="entry name" value="AdoMet-homocysteine methyltransferase"/>
    <property type="match status" value="1"/>
</dbReference>
<dbReference type="PANTHER" id="PTHR11103">
    <property type="entry name" value="SLR1189 PROTEIN"/>
    <property type="match status" value="1"/>
</dbReference>
<feature type="binding site" evidence="13">
    <location>
        <position position="306"/>
    </location>
    <ligand>
        <name>Zn(2+)</name>
        <dbReference type="ChEBI" id="CHEBI:29105"/>
    </ligand>
</feature>
<reference evidence="15 16" key="1">
    <citation type="journal article" date="2011" name="Proc. Natl. Acad. Sci. U.S.A.">
        <title>Evolutionary erosion of yeast sex chromosomes by mating-type switching accidents.</title>
        <authorList>
            <person name="Gordon J.L."/>
            <person name="Armisen D."/>
            <person name="Proux-Wera E."/>
            <person name="Oheigeartaigh S.S."/>
            <person name="Byrne K.P."/>
            <person name="Wolfe K.H."/>
        </authorList>
    </citation>
    <scope>NUCLEOTIDE SEQUENCE [LARGE SCALE GENOMIC DNA]</scope>
    <source>
        <strain evidence="16">ATCC 22294 / BCRC 22015 / CBS 2517 / CECT 1963 / NBRC 1671 / NRRL Y-8276</strain>
    </source>
</reference>